<dbReference type="Gene3D" id="2.40.10.220">
    <property type="entry name" value="predicted glycosyltransferase like domains"/>
    <property type="match status" value="1"/>
</dbReference>
<protein>
    <submittedName>
        <fullName evidence="2">PilZ domain-containing protein</fullName>
    </submittedName>
</protein>
<evidence type="ECO:0000313" key="3">
    <source>
        <dbReference type="Proteomes" id="UP000628463"/>
    </source>
</evidence>
<dbReference type="Proteomes" id="UP000628463">
    <property type="component" value="Unassembled WGS sequence"/>
</dbReference>
<organism evidence="2 3">
    <name type="scientific">Lachnospira hominis</name>
    <name type="common">ex Liu et al. 2021</name>
    <dbReference type="NCBI Taxonomy" id="2763051"/>
    <lineage>
        <taxon>Bacteria</taxon>
        <taxon>Bacillati</taxon>
        <taxon>Bacillota</taxon>
        <taxon>Clostridia</taxon>
        <taxon>Lachnospirales</taxon>
        <taxon>Lachnospiraceae</taxon>
        <taxon>Lachnospira</taxon>
    </lineage>
</organism>
<evidence type="ECO:0000259" key="1">
    <source>
        <dbReference type="Pfam" id="PF07238"/>
    </source>
</evidence>
<reference evidence="2 3" key="1">
    <citation type="submission" date="2020-08" db="EMBL/GenBank/DDBJ databases">
        <title>Genome public.</title>
        <authorList>
            <person name="Liu C."/>
            <person name="Sun Q."/>
        </authorList>
    </citation>
    <scope>NUCLEOTIDE SEQUENCE [LARGE SCALE GENOMIC DNA]</scope>
    <source>
        <strain evidence="2 3">NSJ-43</strain>
    </source>
</reference>
<evidence type="ECO:0000313" key="2">
    <source>
        <dbReference type="EMBL" id="MBC5680061.1"/>
    </source>
</evidence>
<gene>
    <name evidence="2" type="ORF">H8S01_03670</name>
</gene>
<feature type="domain" description="PilZ" evidence="1">
    <location>
        <begin position="4"/>
        <end position="113"/>
    </location>
</feature>
<sequence length="121" mass="13650">MGAERRRASRVPINVTLSLNGISDENDACEQKDISVETVDISKGGIAFITKKNLKKGTFYNTSIQMPNHEILDVVIEIVRQQPDENGEIMYGSRFVGIGPEDEFRIEVFRMVFEGTKNQNN</sequence>
<dbReference type="SUPFAM" id="SSF141371">
    <property type="entry name" value="PilZ domain-like"/>
    <property type="match status" value="1"/>
</dbReference>
<name>A0ABR7FZX9_9FIRM</name>
<accession>A0ABR7FZX9</accession>
<keyword evidence="3" id="KW-1185">Reference proteome</keyword>
<proteinExistence type="predicted"/>
<dbReference type="Pfam" id="PF07238">
    <property type="entry name" value="PilZ"/>
    <property type="match status" value="1"/>
</dbReference>
<comment type="caution">
    <text evidence="2">The sequence shown here is derived from an EMBL/GenBank/DDBJ whole genome shotgun (WGS) entry which is preliminary data.</text>
</comment>
<dbReference type="RefSeq" id="WP_186836211.1">
    <property type="nucleotide sequence ID" value="NZ_JACOPD010000002.1"/>
</dbReference>
<dbReference type="InterPro" id="IPR009875">
    <property type="entry name" value="PilZ_domain"/>
</dbReference>
<dbReference type="EMBL" id="JACOPD010000002">
    <property type="protein sequence ID" value="MBC5680061.1"/>
    <property type="molecule type" value="Genomic_DNA"/>
</dbReference>